<organism evidence="10 11">
    <name type="scientific">Eubacterium cellulosolvens (strain ATCC 43171 / JCM 9499 / 6)</name>
    <name type="common">Cillobacterium cellulosolvens</name>
    <dbReference type="NCBI Taxonomy" id="633697"/>
    <lineage>
        <taxon>Bacteria</taxon>
        <taxon>Bacillati</taxon>
        <taxon>Bacillota</taxon>
        <taxon>Clostridia</taxon>
        <taxon>Eubacteriales</taxon>
        <taxon>Eubacteriaceae</taxon>
        <taxon>Eubacterium</taxon>
    </lineage>
</organism>
<dbReference type="InterPro" id="IPR013785">
    <property type="entry name" value="Aldolase_TIM"/>
</dbReference>
<keyword evidence="6" id="KW-0560">Oxidoreductase</keyword>
<evidence type="ECO:0000256" key="6">
    <source>
        <dbReference type="ARBA" id="ARBA00023002"/>
    </source>
</evidence>
<dbReference type="NCBIfam" id="TIGR02494">
    <property type="entry name" value="PFLE_PFLC"/>
    <property type="match status" value="1"/>
</dbReference>
<dbReference type="SFLD" id="SFLDS00029">
    <property type="entry name" value="Radical_SAM"/>
    <property type="match status" value="1"/>
</dbReference>
<gene>
    <name evidence="10" type="ORF">EubceDRAFT1_0190</name>
</gene>
<evidence type="ECO:0000313" key="11">
    <source>
        <dbReference type="Proteomes" id="UP000005753"/>
    </source>
</evidence>
<dbReference type="STRING" id="633697.EubceDRAFT1_0190"/>
<comment type="similarity">
    <text evidence="2">Belongs to the organic radical-activating enzymes family.</text>
</comment>
<evidence type="ECO:0000256" key="1">
    <source>
        <dbReference type="ARBA" id="ARBA00001966"/>
    </source>
</evidence>
<dbReference type="InterPro" id="IPR007197">
    <property type="entry name" value="rSAM"/>
</dbReference>
<name>I5AQH7_EUBC6</name>
<reference evidence="10 11" key="2">
    <citation type="submission" date="2012-02" db="EMBL/GenBank/DDBJ databases">
        <title>Improved High-Quality Draft sequence of Eubacterium cellulosolvens 6.</title>
        <authorList>
            <consortium name="US DOE Joint Genome Institute"/>
            <person name="Lucas S."/>
            <person name="Han J."/>
            <person name="Lapidus A."/>
            <person name="Cheng J.-F."/>
            <person name="Goodwin L."/>
            <person name="Pitluck S."/>
            <person name="Peters L."/>
            <person name="Mikhailova N."/>
            <person name="Gu W."/>
            <person name="Detter J.C."/>
            <person name="Han C."/>
            <person name="Tapia R."/>
            <person name="Land M."/>
            <person name="Hauser L."/>
            <person name="Kyrpides N."/>
            <person name="Ivanova N."/>
            <person name="Pagani I."/>
            <person name="Johnson E."/>
            <person name="Mukhopadhyay B."/>
            <person name="Anderson I."/>
            <person name="Woyke T."/>
        </authorList>
    </citation>
    <scope>NUCLEOTIDE SEQUENCE [LARGE SCALE GENOMIC DNA]</scope>
    <source>
        <strain evidence="10 11">6</strain>
    </source>
</reference>
<dbReference type="eggNOG" id="COG1180">
    <property type="taxonomic scope" value="Bacteria"/>
</dbReference>
<dbReference type="GO" id="GO:0051539">
    <property type="term" value="F:4 iron, 4 sulfur cluster binding"/>
    <property type="evidence" value="ECO:0007669"/>
    <property type="project" value="UniProtKB-KW"/>
</dbReference>
<dbReference type="PROSITE" id="PS51918">
    <property type="entry name" value="RADICAL_SAM"/>
    <property type="match status" value="1"/>
</dbReference>
<dbReference type="GO" id="GO:0016491">
    <property type="term" value="F:oxidoreductase activity"/>
    <property type="evidence" value="ECO:0007669"/>
    <property type="project" value="UniProtKB-KW"/>
</dbReference>
<comment type="cofactor">
    <cofactor evidence="1">
        <name>[4Fe-4S] cluster</name>
        <dbReference type="ChEBI" id="CHEBI:49883"/>
    </cofactor>
</comment>
<dbReference type="Proteomes" id="UP000005753">
    <property type="component" value="Chromosome"/>
</dbReference>
<dbReference type="CDD" id="cd01335">
    <property type="entry name" value="Radical_SAM"/>
    <property type="match status" value="1"/>
</dbReference>
<dbReference type="SFLD" id="SFLDG01066">
    <property type="entry name" value="organic_radical-activating_enz"/>
    <property type="match status" value="1"/>
</dbReference>
<dbReference type="PANTHER" id="PTHR30352:SF4">
    <property type="entry name" value="PYRUVATE FORMATE-LYASE 2-ACTIVATING ENZYME"/>
    <property type="match status" value="1"/>
</dbReference>
<dbReference type="SUPFAM" id="SSF102114">
    <property type="entry name" value="Radical SAM enzymes"/>
    <property type="match status" value="1"/>
</dbReference>
<dbReference type="InterPro" id="IPR001989">
    <property type="entry name" value="Radical_activat_CS"/>
</dbReference>
<dbReference type="InterPro" id="IPR040074">
    <property type="entry name" value="BssD/PflA/YjjW"/>
</dbReference>
<evidence type="ECO:0000256" key="3">
    <source>
        <dbReference type="ARBA" id="ARBA00022485"/>
    </source>
</evidence>
<dbReference type="AlphaFoldDB" id="I5AQH7"/>
<dbReference type="PROSITE" id="PS01087">
    <property type="entry name" value="RADICAL_ACTIVATING"/>
    <property type="match status" value="1"/>
</dbReference>
<dbReference type="SUPFAM" id="SSF54862">
    <property type="entry name" value="4Fe-4S ferredoxins"/>
    <property type="match status" value="1"/>
</dbReference>
<dbReference type="Pfam" id="PF04055">
    <property type="entry name" value="Radical_SAM"/>
    <property type="match status" value="1"/>
</dbReference>
<reference evidence="10 11" key="1">
    <citation type="submission" date="2010-08" db="EMBL/GenBank/DDBJ databases">
        <authorList>
            <consortium name="US DOE Joint Genome Institute (JGI-PGF)"/>
            <person name="Lucas S."/>
            <person name="Copeland A."/>
            <person name="Lapidus A."/>
            <person name="Cheng J.-F."/>
            <person name="Bruce D."/>
            <person name="Goodwin L."/>
            <person name="Pitluck S."/>
            <person name="Land M.L."/>
            <person name="Hauser L."/>
            <person name="Chang Y.-J."/>
            <person name="Anderson I.J."/>
            <person name="Johnson E."/>
            <person name="Mulhopadhyay B."/>
            <person name="Kyrpides N."/>
            <person name="Woyke T.J."/>
        </authorList>
    </citation>
    <scope>NUCLEOTIDE SEQUENCE [LARGE SCALE GENOMIC DNA]</scope>
    <source>
        <strain evidence="10 11">6</strain>
    </source>
</reference>
<feature type="domain" description="Radical SAM core" evidence="9">
    <location>
        <begin position="13"/>
        <end position="290"/>
    </location>
</feature>
<keyword evidence="3" id="KW-0004">4Fe-4S</keyword>
<dbReference type="PANTHER" id="PTHR30352">
    <property type="entry name" value="PYRUVATE FORMATE-LYASE-ACTIVATING ENZYME"/>
    <property type="match status" value="1"/>
</dbReference>
<keyword evidence="7" id="KW-0408">Iron</keyword>
<dbReference type="GO" id="GO:0046872">
    <property type="term" value="F:metal ion binding"/>
    <property type="evidence" value="ECO:0007669"/>
    <property type="project" value="UniProtKB-KW"/>
</dbReference>
<dbReference type="HOGENOM" id="CLU_058969_0_0_9"/>
<sequence>MGTVFNIQHFSVNDGRGIRTVVFLKGCPLRCAWCANPESQKRSPEMGWTKGECIGCGECRKKLEALSCCFKDDRLYWNRSASFDPDRVRKVCPSGAFHVIGKEMTADEVLDEVLKDRAFYETSGGGITLSGGEPLMQPDFACEILQKAAAAGIHRTIETCGYASGENYERVVSLVDELIADVKLMDPDKHKVWTGRSNEPIIDNLRRAREAYPDLPINVRTPVIPGVNDTEEEIAEILEFTKEIGADYELLRYHRLGEPKYESLNRSYPMGDRELPAETFRKLQGLLQLEN</sequence>
<dbReference type="EMBL" id="CM001487">
    <property type="protein sequence ID" value="EIM56050.1"/>
    <property type="molecule type" value="Genomic_DNA"/>
</dbReference>
<keyword evidence="5" id="KW-0479">Metal-binding</keyword>
<proteinExistence type="inferred from homology"/>
<keyword evidence="11" id="KW-1185">Reference proteome</keyword>
<dbReference type="Gene3D" id="3.20.20.70">
    <property type="entry name" value="Aldolase class I"/>
    <property type="match status" value="1"/>
</dbReference>
<evidence type="ECO:0000313" key="10">
    <source>
        <dbReference type="EMBL" id="EIM56050.1"/>
    </source>
</evidence>
<evidence type="ECO:0000256" key="5">
    <source>
        <dbReference type="ARBA" id="ARBA00022723"/>
    </source>
</evidence>
<evidence type="ECO:0000256" key="7">
    <source>
        <dbReference type="ARBA" id="ARBA00023004"/>
    </source>
</evidence>
<accession>I5AQH7</accession>
<dbReference type="InterPro" id="IPR034457">
    <property type="entry name" value="Organic_radical-activating"/>
</dbReference>
<dbReference type="InterPro" id="IPR012839">
    <property type="entry name" value="Organic_radical_activase"/>
</dbReference>
<evidence type="ECO:0000256" key="4">
    <source>
        <dbReference type="ARBA" id="ARBA00022691"/>
    </source>
</evidence>
<evidence type="ECO:0000259" key="9">
    <source>
        <dbReference type="PROSITE" id="PS51918"/>
    </source>
</evidence>
<evidence type="ECO:0000256" key="2">
    <source>
        <dbReference type="ARBA" id="ARBA00009777"/>
    </source>
</evidence>
<keyword evidence="4" id="KW-0949">S-adenosyl-L-methionine</keyword>
<evidence type="ECO:0000256" key="8">
    <source>
        <dbReference type="ARBA" id="ARBA00023014"/>
    </source>
</evidence>
<protein>
    <submittedName>
        <fullName evidence="10">Glycyl-radical enzyme activator family protein</fullName>
    </submittedName>
</protein>
<dbReference type="InterPro" id="IPR058240">
    <property type="entry name" value="rSAM_sf"/>
</dbReference>
<dbReference type="SFLD" id="SFLDG01118">
    <property type="entry name" value="activating_enzymes__group_2"/>
    <property type="match status" value="1"/>
</dbReference>
<keyword evidence="8" id="KW-0411">Iron-sulfur</keyword>
<dbReference type="PIRSF" id="PIRSF000371">
    <property type="entry name" value="PFL_act_enz"/>
    <property type="match status" value="1"/>
</dbReference>
<dbReference type="OrthoDB" id="9782387at2"/>